<organism evidence="6 7">
    <name type="scientific">Candidatus Methylacidiphilum infernorum</name>
    <dbReference type="NCBI Taxonomy" id="511746"/>
    <lineage>
        <taxon>Bacteria</taxon>
        <taxon>Pseudomonadati</taxon>
        <taxon>Verrucomicrobiota</taxon>
        <taxon>Methylacidiphilae</taxon>
        <taxon>Methylacidiphilales</taxon>
        <taxon>Methylacidiphilaceae</taxon>
        <taxon>Methylacidiphilum (ex Ratnadevi et al. 2023)</taxon>
    </lineage>
</organism>
<proteinExistence type="inferred from homology"/>
<accession>A0ABX7PTN7</accession>
<dbReference type="SUPFAM" id="SSF89360">
    <property type="entry name" value="HesB-like domain"/>
    <property type="match status" value="1"/>
</dbReference>
<keyword evidence="7" id="KW-1185">Reference proteome</keyword>
<keyword evidence="1" id="KW-0479">Metal-binding</keyword>
<dbReference type="NCBIfam" id="NF010147">
    <property type="entry name" value="PRK13623.1"/>
    <property type="match status" value="1"/>
</dbReference>
<feature type="region of interest" description="Disordered" evidence="4">
    <location>
        <begin position="1"/>
        <end position="23"/>
    </location>
</feature>
<protein>
    <submittedName>
        <fullName evidence="6">Iron-sulfur cluster insertion protein ErpA</fullName>
    </submittedName>
</protein>
<dbReference type="Proteomes" id="UP000663088">
    <property type="component" value="Chromosome"/>
</dbReference>
<dbReference type="InterPro" id="IPR017870">
    <property type="entry name" value="FeS_cluster_insertion_CS"/>
</dbReference>
<evidence type="ECO:0000256" key="1">
    <source>
        <dbReference type="ARBA" id="ARBA00022723"/>
    </source>
</evidence>
<dbReference type="Pfam" id="PF01521">
    <property type="entry name" value="Fe-S_biosyn"/>
    <property type="match status" value="1"/>
</dbReference>
<dbReference type="PANTHER" id="PTHR43011">
    <property type="entry name" value="IRON-SULFUR CLUSTER ASSEMBLY 2 HOMOLOG, MITOCHONDRIAL"/>
    <property type="match status" value="1"/>
</dbReference>
<keyword evidence="2" id="KW-0408">Iron</keyword>
<dbReference type="Gene3D" id="2.60.300.12">
    <property type="entry name" value="HesB-like domain"/>
    <property type="match status" value="1"/>
</dbReference>
<feature type="compositionally biased region" description="Basic and acidic residues" evidence="4">
    <location>
        <begin position="1"/>
        <end position="15"/>
    </location>
</feature>
<sequence length="135" mass="14863">MNQTVKDREKEHQLGDEINGNHGVELSGSAVQKIMSLIEEEKDPELKLRIFITGGGCSGFQYNFAFDKQIEEGDILYEKGGVWLVIDPQSHMYLKGSVIDYEENLEGARFVIHNPNAGSTCSCGSSFSANCSQGV</sequence>
<dbReference type="HAMAP" id="MF_01380">
    <property type="entry name" value="Fe_S_insert_ErpA"/>
    <property type="match status" value="1"/>
</dbReference>
<dbReference type="PROSITE" id="PS01152">
    <property type="entry name" value="HESB"/>
    <property type="match status" value="1"/>
</dbReference>
<evidence type="ECO:0000256" key="4">
    <source>
        <dbReference type="SAM" id="MobiDB-lite"/>
    </source>
</evidence>
<gene>
    <name evidence="6" type="primary">erpA</name>
    <name evidence="6" type="ORF">EM20IM_07530</name>
</gene>
<keyword evidence="3" id="KW-0411">Iron-sulfur</keyword>
<dbReference type="InterPro" id="IPR000361">
    <property type="entry name" value="ATAP_core_dom"/>
</dbReference>
<reference evidence="6 7" key="1">
    <citation type="submission" date="2020-12" db="EMBL/GenBank/DDBJ databases">
        <authorList>
            <person name="Awala S.I."/>
            <person name="Gwak J.-H."/>
            <person name="Kim S.-J."/>
            <person name="Rhee S.-K."/>
        </authorList>
    </citation>
    <scope>NUCLEOTIDE SEQUENCE [LARGE SCALE GENOMIC DNA]</scope>
    <source>
        <strain evidence="6 7">IT5</strain>
    </source>
</reference>
<dbReference type="PANTHER" id="PTHR43011:SF1">
    <property type="entry name" value="IRON-SULFUR CLUSTER ASSEMBLY 2 HOMOLOG, MITOCHONDRIAL"/>
    <property type="match status" value="1"/>
</dbReference>
<name>A0ABX7PTN7_9BACT</name>
<evidence type="ECO:0000256" key="3">
    <source>
        <dbReference type="ARBA" id="ARBA00023014"/>
    </source>
</evidence>
<evidence type="ECO:0000259" key="5">
    <source>
        <dbReference type="Pfam" id="PF01521"/>
    </source>
</evidence>
<evidence type="ECO:0000256" key="2">
    <source>
        <dbReference type="ARBA" id="ARBA00023004"/>
    </source>
</evidence>
<feature type="domain" description="Core" evidence="5">
    <location>
        <begin position="24"/>
        <end position="124"/>
    </location>
</feature>
<evidence type="ECO:0000313" key="6">
    <source>
        <dbReference type="EMBL" id="QSR86345.1"/>
    </source>
</evidence>
<dbReference type="InterPro" id="IPR035903">
    <property type="entry name" value="HesB-like_dom_sf"/>
</dbReference>
<dbReference type="EMBL" id="CP065956">
    <property type="protein sequence ID" value="QSR86345.1"/>
    <property type="molecule type" value="Genomic_DNA"/>
</dbReference>
<dbReference type="NCBIfam" id="TIGR00049">
    <property type="entry name" value="iron-sulfur cluster assembly accessory protein"/>
    <property type="match status" value="1"/>
</dbReference>
<dbReference type="InterPro" id="IPR016092">
    <property type="entry name" value="ATAP"/>
</dbReference>
<dbReference type="InterPro" id="IPR023063">
    <property type="entry name" value="ErpA_proteobact"/>
</dbReference>
<evidence type="ECO:0000313" key="7">
    <source>
        <dbReference type="Proteomes" id="UP000663088"/>
    </source>
</evidence>